<feature type="zinc finger region" description="C3H1-type" evidence="1">
    <location>
        <begin position="344"/>
        <end position="368"/>
    </location>
</feature>
<evidence type="ECO:0000259" key="2">
    <source>
        <dbReference type="PROSITE" id="PS50103"/>
    </source>
</evidence>
<dbReference type="AlphaFoldDB" id="A0AAN5C9I4"/>
<feature type="non-terminal residue" evidence="3">
    <location>
        <position position="1"/>
    </location>
</feature>
<dbReference type="GO" id="GO:0008270">
    <property type="term" value="F:zinc ion binding"/>
    <property type="evidence" value="ECO:0007669"/>
    <property type="project" value="UniProtKB-KW"/>
</dbReference>
<evidence type="ECO:0000313" key="4">
    <source>
        <dbReference type="Proteomes" id="UP001328107"/>
    </source>
</evidence>
<keyword evidence="1" id="KW-0479">Metal-binding</keyword>
<sequence>HSPRGFLSHSSVWKMEDDDSPYLNWLLQYNPSEFEFINTLDFAEFCENITSIYGEGEDKISLYEIIEELKKEEREQCESIIIRKHVIHLLKLVAETPEQISIANYKQHLYERMRNTHDKKLKPLRLGKSVHTLNSEAKLFLFMLLHRQSKRTTKLLNKHFAIDSENNKYYCVNGHQLRVNYGKRLNDLDKTVKKEKVQRNEFKQRPLKLLAETREQWLNVAGALENFGEVKAANSITNELKGADFSQIMTLSGAISKEEETSEHKGDVLIEENELVTVNIDEPIETFTVGIARCEISSEEIENPPTKSILKKRKNVCFNLKDNQTHFFTPDDPEPADQVRNAHTKNSRCLYYPKCVFGARCRYSHPFKECIHFKQPGECDRERYCPDRHGLCIAEKMEGKCFDTCCIYEHANQPHPCRQKICNSRTPN</sequence>
<feature type="domain" description="C3H1-type" evidence="2">
    <location>
        <begin position="344"/>
        <end position="368"/>
    </location>
</feature>
<dbReference type="EMBL" id="BTRK01000002">
    <property type="protein sequence ID" value="GMR35705.1"/>
    <property type="molecule type" value="Genomic_DNA"/>
</dbReference>
<gene>
    <name evidence="3" type="ORF">PMAYCL1PPCAC_05900</name>
</gene>
<dbReference type="InterPro" id="IPR000571">
    <property type="entry name" value="Znf_CCCH"/>
</dbReference>
<evidence type="ECO:0000256" key="1">
    <source>
        <dbReference type="PROSITE-ProRule" id="PRU00723"/>
    </source>
</evidence>
<keyword evidence="4" id="KW-1185">Reference proteome</keyword>
<comment type="caution">
    <text evidence="3">The sequence shown here is derived from an EMBL/GenBank/DDBJ whole genome shotgun (WGS) entry which is preliminary data.</text>
</comment>
<keyword evidence="1" id="KW-0862">Zinc</keyword>
<evidence type="ECO:0000313" key="3">
    <source>
        <dbReference type="EMBL" id="GMR35705.1"/>
    </source>
</evidence>
<accession>A0AAN5C9I4</accession>
<organism evidence="3 4">
    <name type="scientific">Pristionchus mayeri</name>
    <dbReference type="NCBI Taxonomy" id="1317129"/>
    <lineage>
        <taxon>Eukaryota</taxon>
        <taxon>Metazoa</taxon>
        <taxon>Ecdysozoa</taxon>
        <taxon>Nematoda</taxon>
        <taxon>Chromadorea</taxon>
        <taxon>Rhabditida</taxon>
        <taxon>Rhabditina</taxon>
        <taxon>Diplogasteromorpha</taxon>
        <taxon>Diplogasteroidea</taxon>
        <taxon>Neodiplogasteridae</taxon>
        <taxon>Pristionchus</taxon>
    </lineage>
</organism>
<dbReference type="PROSITE" id="PS50103">
    <property type="entry name" value="ZF_C3H1"/>
    <property type="match status" value="1"/>
</dbReference>
<protein>
    <recommendedName>
        <fullName evidence="2">C3H1-type domain-containing protein</fullName>
    </recommendedName>
</protein>
<keyword evidence="1" id="KW-0863">Zinc-finger</keyword>
<reference evidence="4" key="1">
    <citation type="submission" date="2022-10" db="EMBL/GenBank/DDBJ databases">
        <title>Genome assembly of Pristionchus species.</title>
        <authorList>
            <person name="Yoshida K."/>
            <person name="Sommer R.J."/>
        </authorList>
    </citation>
    <scope>NUCLEOTIDE SEQUENCE [LARGE SCALE GENOMIC DNA]</scope>
    <source>
        <strain evidence="4">RS5460</strain>
    </source>
</reference>
<proteinExistence type="predicted"/>
<dbReference type="Proteomes" id="UP001328107">
    <property type="component" value="Unassembled WGS sequence"/>
</dbReference>
<name>A0AAN5C9I4_9BILA</name>